<reference evidence="11 12" key="1">
    <citation type="submission" date="2006-06" db="EMBL/GenBank/DDBJ databases">
        <authorList>
            <person name="Moran M.A."/>
            <person name="Ferriera S."/>
            <person name="Johnson J."/>
            <person name="Kravitz S."/>
            <person name="Beeson K."/>
            <person name="Sutton G."/>
            <person name="Rogers Y.-H."/>
            <person name="Friedman R."/>
            <person name="Frazier M."/>
            <person name="Venter J.C."/>
        </authorList>
    </citation>
    <scope>NUCLEOTIDE SEQUENCE [LARGE SCALE GENOMIC DNA]</scope>
    <source>
        <strain evidence="11 12">E-37</strain>
    </source>
</reference>
<evidence type="ECO:0000259" key="10">
    <source>
        <dbReference type="PROSITE" id="PS51186"/>
    </source>
</evidence>
<comment type="caution">
    <text evidence="11">The sequence shown here is derived from an EMBL/GenBank/DDBJ whole genome shotgun (WGS) entry which is preliminary data.</text>
</comment>
<keyword evidence="4 9" id="KW-0808">Transferase</keyword>
<accession>A3K9E2</accession>
<protein>
    <recommendedName>
        <fullName evidence="3 9">Aminoglycoside N(6')-acetyltransferase type 1</fullName>
        <ecNumber evidence="2 9">2.3.1.82</ecNumber>
    </recommendedName>
    <alternativeName>
        <fullName evidence="7 9">Aminoglycoside resistance protein</fullName>
    </alternativeName>
</protein>
<name>A3K9E2_SAGS3</name>
<organism evidence="11 12">
    <name type="scientific">Sagittula stellata (strain ATCC 700073 / DSM 11524 / E-37)</name>
    <dbReference type="NCBI Taxonomy" id="388399"/>
    <lineage>
        <taxon>Bacteria</taxon>
        <taxon>Pseudomonadati</taxon>
        <taxon>Pseudomonadota</taxon>
        <taxon>Alphaproteobacteria</taxon>
        <taxon>Rhodobacterales</taxon>
        <taxon>Roseobacteraceae</taxon>
        <taxon>Sagittula</taxon>
    </lineage>
</organism>
<evidence type="ECO:0000256" key="3">
    <source>
        <dbReference type="ARBA" id="ARBA00017677"/>
    </source>
</evidence>
<dbReference type="PANTHER" id="PTHR43877">
    <property type="entry name" value="AMINOALKYLPHOSPHONATE N-ACETYLTRANSFERASE-RELATED-RELATED"/>
    <property type="match status" value="1"/>
</dbReference>
<evidence type="ECO:0000313" key="12">
    <source>
        <dbReference type="Proteomes" id="UP000005713"/>
    </source>
</evidence>
<dbReference type="Gene3D" id="3.40.630.30">
    <property type="match status" value="1"/>
</dbReference>
<dbReference type="RefSeq" id="WP_005862957.1">
    <property type="nucleotide sequence ID" value="NZ_AAYA01000017.1"/>
</dbReference>
<dbReference type="InterPro" id="IPR050832">
    <property type="entry name" value="Bact_Acetyltransf"/>
</dbReference>
<dbReference type="GO" id="GO:0046677">
    <property type="term" value="P:response to antibiotic"/>
    <property type="evidence" value="ECO:0007669"/>
    <property type="project" value="UniProtKB-KW"/>
</dbReference>
<dbReference type="eggNOG" id="COG0456">
    <property type="taxonomic scope" value="Bacteria"/>
</dbReference>
<keyword evidence="6 9" id="KW-0012">Acyltransferase</keyword>
<comment type="subunit">
    <text evidence="1 9">Homodimer.</text>
</comment>
<dbReference type="OrthoDB" id="273614at2"/>
<dbReference type="PIRSF" id="PIRSF000452">
    <property type="entry name" value="6-N-acetyltransf"/>
    <property type="match status" value="1"/>
</dbReference>
<dbReference type="EMBL" id="AAYA01000017">
    <property type="protein sequence ID" value="EBA06314.1"/>
    <property type="molecule type" value="Genomic_DNA"/>
</dbReference>
<dbReference type="EC" id="2.3.1.82" evidence="2 9"/>
<keyword evidence="5 9" id="KW-0046">Antibiotic resistance</keyword>
<dbReference type="Pfam" id="PF00583">
    <property type="entry name" value="Acetyltransf_1"/>
    <property type="match status" value="1"/>
</dbReference>
<gene>
    <name evidence="11" type="ORF">SSE37_15566</name>
</gene>
<evidence type="ECO:0000256" key="4">
    <source>
        <dbReference type="ARBA" id="ARBA00022679"/>
    </source>
</evidence>
<dbReference type="InterPro" id="IPR000182">
    <property type="entry name" value="GNAT_dom"/>
</dbReference>
<comment type="catalytic activity">
    <reaction evidence="8 9">
        <text>kanamycin B + acetyl-CoA = N(6')-acetylkanamycin B + CoA + H(+)</text>
        <dbReference type="Rhea" id="RHEA:16449"/>
        <dbReference type="ChEBI" id="CHEBI:15378"/>
        <dbReference type="ChEBI" id="CHEBI:57287"/>
        <dbReference type="ChEBI" id="CHEBI:57288"/>
        <dbReference type="ChEBI" id="CHEBI:58390"/>
        <dbReference type="ChEBI" id="CHEBI:58549"/>
        <dbReference type="EC" id="2.3.1.82"/>
    </reaction>
</comment>
<dbReference type="SUPFAM" id="SSF55729">
    <property type="entry name" value="Acyl-CoA N-acyltransferases (Nat)"/>
    <property type="match status" value="1"/>
</dbReference>
<evidence type="ECO:0000256" key="7">
    <source>
        <dbReference type="ARBA" id="ARBA00029660"/>
    </source>
</evidence>
<dbReference type="GO" id="GO:0047663">
    <property type="term" value="F:aminoglycoside 6'-N-acetyltransferase activity"/>
    <property type="evidence" value="ECO:0007669"/>
    <property type="project" value="UniProtKB-EC"/>
</dbReference>
<dbReference type="PROSITE" id="PS51186">
    <property type="entry name" value="GNAT"/>
    <property type="match status" value="1"/>
</dbReference>
<dbReference type="AlphaFoldDB" id="A3K9E2"/>
<evidence type="ECO:0000256" key="6">
    <source>
        <dbReference type="ARBA" id="ARBA00023315"/>
    </source>
</evidence>
<comment type="function">
    <text evidence="9">Catalyzes the transfer of an acetyl group from acetyl-CoA to the 6'-amino group of aminoglycoside molecules conferring resistance to antibiotics containing the purpurosamine ring.</text>
</comment>
<keyword evidence="12" id="KW-1185">Reference proteome</keyword>
<evidence type="ECO:0000256" key="8">
    <source>
        <dbReference type="ARBA" id="ARBA00048923"/>
    </source>
</evidence>
<evidence type="ECO:0000256" key="9">
    <source>
        <dbReference type="PIRNR" id="PIRNR000452"/>
    </source>
</evidence>
<evidence type="ECO:0000256" key="1">
    <source>
        <dbReference type="ARBA" id="ARBA00011738"/>
    </source>
</evidence>
<evidence type="ECO:0000256" key="5">
    <source>
        <dbReference type="ARBA" id="ARBA00023251"/>
    </source>
</evidence>
<dbReference type="InterPro" id="IPR016181">
    <property type="entry name" value="Acyl_CoA_acyltransferase"/>
</dbReference>
<feature type="domain" description="N-acetyltransferase" evidence="10">
    <location>
        <begin position="1"/>
        <end position="146"/>
    </location>
</feature>
<sequence>MSVRTATESDLEAWVALRLLLWPDTSPDTHRAEAAAVLAAPEATAFLEKAEDGSMRAFAEAALRHDHVNGCETSPVAFLEGIFVRAEDRGRGHGARLLAAVRDWARGRGCAELASDAHLSNVGSRAFHAALGFDETEHVVFFRMPL</sequence>
<dbReference type="NCBIfam" id="NF043067">
    <property type="entry name" value="AAC_6p_group_E"/>
    <property type="match status" value="1"/>
</dbReference>
<evidence type="ECO:0000256" key="2">
    <source>
        <dbReference type="ARBA" id="ARBA00012888"/>
    </source>
</evidence>
<dbReference type="CDD" id="cd04301">
    <property type="entry name" value="NAT_SF"/>
    <property type="match status" value="1"/>
</dbReference>
<dbReference type="InterPro" id="IPR024170">
    <property type="entry name" value="Aminoglycoside_N6-AcTrfrase"/>
</dbReference>
<proteinExistence type="predicted"/>
<evidence type="ECO:0000313" key="11">
    <source>
        <dbReference type="EMBL" id="EBA06314.1"/>
    </source>
</evidence>
<dbReference type="Proteomes" id="UP000005713">
    <property type="component" value="Unassembled WGS sequence"/>
</dbReference>